<keyword evidence="2" id="KW-1185">Reference proteome</keyword>
<dbReference type="Pfam" id="PF07592">
    <property type="entry name" value="DDE_Tnp_ISAZ013"/>
    <property type="match status" value="1"/>
</dbReference>
<gene>
    <name evidence="1" type="ORF">Poly41_27140</name>
</gene>
<organism evidence="1 2">
    <name type="scientific">Novipirellula artificiosorum</name>
    <dbReference type="NCBI Taxonomy" id="2528016"/>
    <lineage>
        <taxon>Bacteria</taxon>
        <taxon>Pseudomonadati</taxon>
        <taxon>Planctomycetota</taxon>
        <taxon>Planctomycetia</taxon>
        <taxon>Pirellulales</taxon>
        <taxon>Pirellulaceae</taxon>
        <taxon>Novipirellula</taxon>
    </lineage>
</organism>
<name>A0A5C6DND7_9BACT</name>
<evidence type="ECO:0000313" key="2">
    <source>
        <dbReference type="Proteomes" id="UP000319143"/>
    </source>
</evidence>
<proteinExistence type="predicted"/>
<sequence length="103" mass="12203">MIIEVCHYPPGTSKWNKIEHRLFCHITCNWRGVPLESHQVVVSLVSSTRTEQGLEVHCHLDENEYLKGRKITDFEMSEIKLKRNAFHGDWNYEIAPRKRCKPR</sequence>
<dbReference type="AlphaFoldDB" id="A0A5C6DND7"/>
<dbReference type="Proteomes" id="UP000319143">
    <property type="component" value="Unassembled WGS sequence"/>
</dbReference>
<dbReference type="EMBL" id="SJPV01000004">
    <property type="protein sequence ID" value="TWU38238.1"/>
    <property type="molecule type" value="Genomic_DNA"/>
</dbReference>
<protein>
    <submittedName>
        <fullName evidence="1">Rhodopirellula transposase</fullName>
    </submittedName>
</protein>
<evidence type="ECO:0000313" key="1">
    <source>
        <dbReference type="EMBL" id="TWU38238.1"/>
    </source>
</evidence>
<comment type="caution">
    <text evidence="1">The sequence shown here is derived from an EMBL/GenBank/DDBJ whole genome shotgun (WGS) entry which is preliminary data.</text>
</comment>
<accession>A0A5C6DND7</accession>
<dbReference type="InterPro" id="IPR011518">
    <property type="entry name" value="Transposase_36"/>
</dbReference>
<reference evidence="1 2" key="1">
    <citation type="submission" date="2019-02" db="EMBL/GenBank/DDBJ databases">
        <title>Deep-cultivation of Planctomycetes and their phenomic and genomic characterization uncovers novel biology.</title>
        <authorList>
            <person name="Wiegand S."/>
            <person name="Jogler M."/>
            <person name="Boedeker C."/>
            <person name="Pinto D."/>
            <person name="Vollmers J."/>
            <person name="Rivas-Marin E."/>
            <person name="Kohn T."/>
            <person name="Peeters S.H."/>
            <person name="Heuer A."/>
            <person name="Rast P."/>
            <person name="Oberbeckmann S."/>
            <person name="Bunk B."/>
            <person name="Jeske O."/>
            <person name="Meyerdierks A."/>
            <person name="Storesund J.E."/>
            <person name="Kallscheuer N."/>
            <person name="Luecker S."/>
            <person name="Lage O.M."/>
            <person name="Pohl T."/>
            <person name="Merkel B.J."/>
            <person name="Hornburger P."/>
            <person name="Mueller R.-W."/>
            <person name="Bruemmer F."/>
            <person name="Labrenz M."/>
            <person name="Spormann A.M."/>
            <person name="Op Den Camp H."/>
            <person name="Overmann J."/>
            <person name="Amann R."/>
            <person name="Jetten M.S.M."/>
            <person name="Mascher T."/>
            <person name="Medema M.H."/>
            <person name="Devos D.P."/>
            <person name="Kaster A.-K."/>
            <person name="Ovreas L."/>
            <person name="Rohde M."/>
            <person name="Galperin M.Y."/>
            <person name="Jogler C."/>
        </authorList>
    </citation>
    <scope>NUCLEOTIDE SEQUENCE [LARGE SCALE GENOMIC DNA]</scope>
    <source>
        <strain evidence="1 2">Poly41</strain>
    </source>
</reference>